<accession>X6LQR5</accession>
<dbReference type="AlphaFoldDB" id="X6LQR5"/>
<evidence type="ECO:0000313" key="1">
    <source>
        <dbReference type="EMBL" id="ETO03477.1"/>
    </source>
</evidence>
<name>X6LQR5_RETFI</name>
<comment type="caution">
    <text evidence="1">The sequence shown here is derived from an EMBL/GenBank/DDBJ whole genome shotgun (WGS) entry which is preliminary data.</text>
</comment>
<reference evidence="1 2" key="1">
    <citation type="journal article" date="2013" name="Curr. Biol.">
        <title>The Genome of the Foraminiferan Reticulomyxa filosa.</title>
        <authorList>
            <person name="Glockner G."/>
            <person name="Hulsmann N."/>
            <person name="Schleicher M."/>
            <person name="Noegel A.A."/>
            <person name="Eichinger L."/>
            <person name="Gallinger C."/>
            <person name="Pawlowski J."/>
            <person name="Sierra R."/>
            <person name="Euteneuer U."/>
            <person name="Pillet L."/>
            <person name="Moustafa A."/>
            <person name="Platzer M."/>
            <person name="Groth M."/>
            <person name="Szafranski K."/>
            <person name="Schliwa M."/>
        </authorList>
    </citation>
    <scope>NUCLEOTIDE SEQUENCE [LARGE SCALE GENOMIC DNA]</scope>
</reference>
<gene>
    <name evidence="1" type="ORF">RFI_33930</name>
</gene>
<dbReference type="Proteomes" id="UP000023152">
    <property type="component" value="Unassembled WGS sequence"/>
</dbReference>
<evidence type="ECO:0008006" key="3">
    <source>
        <dbReference type="Google" id="ProtNLM"/>
    </source>
</evidence>
<keyword evidence="2" id="KW-1185">Reference proteome</keyword>
<dbReference type="EMBL" id="ASPP01033201">
    <property type="protein sequence ID" value="ETO03477.1"/>
    <property type="molecule type" value="Genomic_DNA"/>
</dbReference>
<protein>
    <recommendedName>
        <fullName evidence="3">CCHC-type domain-containing protein</fullName>
    </recommendedName>
</protein>
<organism evidence="1 2">
    <name type="scientific">Reticulomyxa filosa</name>
    <dbReference type="NCBI Taxonomy" id="46433"/>
    <lineage>
        <taxon>Eukaryota</taxon>
        <taxon>Sar</taxon>
        <taxon>Rhizaria</taxon>
        <taxon>Retaria</taxon>
        <taxon>Foraminifera</taxon>
        <taxon>Monothalamids</taxon>
        <taxon>Reticulomyxidae</taxon>
        <taxon>Reticulomyxa</taxon>
    </lineage>
</organism>
<evidence type="ECO:0000313" key="2">
    <source>
        <dbReference type="Proteomes" id="UP000023152"/>
    </source>
</evidence>
<sequence length="362" mass="42971">QRCAENDMDFTPLIVETMGGLHPKAKDFFKTLAKTLLIFPRCMLYNQMYAIEEKKKREESVHNPEVNKYVLLKNVDIAETEESIKDSLEQYDYKVKKIERFKQMHIIKILMENAEDVTKILKDTEMCIGYRHIQTEIYDNNRRRPRRYFRQCKKCFCLNHIEEDCNKKQVCKYCGKQNHKSENCRFKKNTKKYRCVLCKGQHRSDSLMCPKTQQVREQIGIKYTRHEQKIIEKQQHKIENNEKMNGQGKIYIKNKIQNETQKVNTLMQETTKQNRKTQNDISTSANTAQKINILQKTKDNKQNEEIKELREQLFILRDTVNNLTKLVEALIHSNGMPKGSQISNLENMYFQKAKTTLNNLAQ</sequence>
<proteinExistence type="predicted"/>
<feature type="non-terminal residue" evidence="1">
    <location>
        <position position="1"/>
    </location>
</feature>